<proteinExistence type="predicted"/>
<organism evidence="1 2">
    <name type="scientific">Pacificibacter marinus</name>
    <dbReference type="NCBI Taxonomy" id="658057"/>
    <lineage>
        <taxon>Bacteria</taxon>
        <taxon>Pseudomonadati</taxon>
        <taxon>Pseudomonadota</taxon>
        <taxon>Alphaproteobacteria</taxon>
        <taxon>Rhodobacterales</taxon>
        <taxon>Roseobacteraceae</taxon>
        <taxon>Pacificibacter</taxon>
    </lineage>
</organism>
<dbReference type="EMBL" id="FWFW01000015">
    <property type="protein sequence ID" value="SLN67169.1"/>
    <property type="molecule type" value="Genomic_DNA"/>
</dbReference>
<gene>
    <name evidence="1" type="ORF">PAM7971_03551</name>
</gene>
<evidence type="ECO:0000313" key="2">
    <source>
        <dbReference type="Proteomes" id="UP000193307"/>
    </source>
</evidence>
<sequence>MELEWTKSDSEKLAQHYQSFISGLEAETLKAFTLKGLEQFATFSSVCREATDAAIGVSDALIEKFGNPILQEKLLSLIDGELRDGPADMIASFEKTIELQKRVDEMTVQRDEFIKQYMSLFDGVLYETIRAAKALNAKIEGDGVLIGLAESALLDAAGGLMPGLGTVDFIRRRVLNRAKHLHAQLQKSATVADSFMIFSEFMEQITEQMKTAAITVVEDAAILGNFVEFELPAKIAELDALNK</sequence>
<evidence type="ECO:0000313" key="1">
    <source>
        <dbReference type="EMBL" id="SLN67169.1"/>
    </source>
</evidence>
<name>A0A1Y5TLZ7_9RHOB</name>
<reference evidence="1 2" key="1">
    <citation type="submission" date="2017-03" db="EMBL/GenBank/DDBJ databases">
        <authorList>
            <person name="Afonso C.L."/>
            <person name="Miller P.J."/>
            <person name="Scott M.A."/>
            <person name="Spackman E."/>
            <person name="Goraichik I."/>
            <person name="Dimitrov K.M."/>
            <person name="Suarez D.L."/>
            <person name="Swayne D.E."/>
        </authorList>
    </citation>
    <scope>NUCLEOTIDE SEQUENCE [LARGE SCALE GENOMIC DNA]</scope>
    <source>
        <strain evidence="1 2">CECT 7971</strain>
    </source>
</reference>
<dbReference type="RefSeq" id="WP_085850621.1">
    <property type="nucleotide sequence ID" value="NZ_FNZV01000016.1"/>
</dbReference>
<keyword evidence="2" id="KW-1185">Reference proteome</keyword>
<protein>
    <submittedName>
        <fullName evidence="1">Uncharacterized protein</fullName>
    </submittedName>
</protein>
<accession>A0A1Y5TLZ7</accession>
<dbReference type="AlphaFoldDB" id="A0A1Y5TLZ7"/>
<dbReference type="Proteomes" id="UP000193307">
    <property type="component" value="Unassembled WGS sequence"/>
</dbReference>